<dbReference type="AlphaFoldDB" id="A0A815SYY7"/>
<dbReference type="Proteomes" id="UP000663891">
    <property type="component" value="Unassembled WGS sequence"/>
</dbReference>
<sequence>AQQAPTIFGDWDRLGK</sequence>
<dbReference type="EMBL" id="CAJNON010001965">
    <property type="protein sequence ID" value="CAF1494319.1"/>
    <property type="molecule type" value="Genomic_DNA"/>
</dbReference>
<name>A0A815SYY7_9BILA</name>
<accession>A0A815SYY7</accession>
<protein>
    <submittedName>
        <fullName evidence="1">Uncharacterized protein</fullName>
    </submittedName>
</protein>
<reference evidence="1" key="1">
    <citation type="submission" date="2021-02" db="EMBL/GenBank/DDBJ databases">
        <authorList>
            <person name="Nowell W R."/>
        </authorList>
    </citation>
    <scope>NUCLEOTIDE SEQUENCE</scope>
</reference>
<gene>
    <name evidence="1" type="ORF">VCS650_LOCUS41881</name>
</gene>
<evidence type="ECO:0000313" key="2">
    <source>
        <dbReference type="Proteomes" id="UP000663891"/>
    </source>
</evidence>
<proteinExistence type="predicted"/>
<comment type="caution">
    <text evidence="1">The sequence shown here is derived from an EMBL/GenBank/DDBJ whole genome shotgun (WGS) entry which is preliminary data.</text>
</comment>
<feature type="non-terminal residue" evidence="1">
    <location>
        <position position="1"/>
    </location>
</feature>
<evidence type="ECO:0000313" key="1">
    <source>
        <dbReference type="EMBL" id="CAF1494319.1"/>
    </source>
</evidence>
<organism evidence="1 2">
    <name type="scientific">Adineta steineri</name>
    <dbReference type="NCBI Taxonomy" id="433720"/>
    <lineage>
        <taxon>Eukaryota</taxon>
        <taxon>Metazoa</taxon>
        <taxon>Spiralia</taxon>
        <taxon>Gnathifera</taxon>
        <taxon>Rotifera</taxon>
        <taxon>Eurotatoria</taxon>
        <taxon>Bdelloidea</taxon>
        <taxon>Adinetida</taxon>
        <taxon>Adinetidae</taxon>
        <taxon>Adineta</taxon>
    </lineage>
</organism>